<name>A0AAW9PVW9_9CYAN</name>
<keyword evidence="5" id="KW-1278">Translocase</keyword>
<dbReference type="FunFam" id="3.40.50.300:FF:000425">
    <property type="entry name" value="Probable ABC transporter, ATP-binding subunit"/>
    <property type="match status" value="1"/>
</dbReference>
<keyword evidence="6" id="KW-0764">Sulfate transport</keyword>
<gene>
    <name evidence="9" type="ORF">V2H45_10075</name>
</gene>
<sequence>MGILVENVSKQFGDFQALDNINLEVKNGSLTALLGPSGSGKSTLLRLIAGLETPDRGKIFITGKDFTSQDPRDRNIGFVFQHYALFKHMSVRQNIAFGLEIRKNPKQKTQARVDELLELVQLKGLGNRYPSQLSGGQRQRVALARALAVEPQVLLLDEPFGALDAQVRKELRAWLRRLHDEVHVTSVFVTHDQEEAMEVSDEIVVMNKGKIEQIGSPADVYDNPATSFVMSFIGPVNIVPAHNKIAANSNNNSNQDHVFIRPRDILIETVPNDTTMPARIDRLIHLGWEVQVELVMDDGQVLTAHLSRDRFDELQLQPQQVVHIKPKDAKAFPLNYSI</sequence>
<evidence type="ECO:0000256" key="1">
    <source>
        <dbReference type="ARBA" id="ARBA00004417"/>
    </source>
</evidence>
<protein>
    <recommendedName>
        <fullName evidence="7">ABC-type quaternary amine transporter</fullName>
        <ecNumber evidence="7">7.6.2.9</ecNumber>
    </recommendedName>
</protein>
<dbReference type="Pfam" id="PF00005">
    <property type="entry name" value="ABC_tran"/>
    <property type="match status" value="1"/>
</dbReference>
<dbReference type="RefSeq" id="WP_330483520.1">
    <property type="nucleotide sequence ID" value="NZ_JAZBJZ010000032.1"/>
</dbReference>
<dbReference type="Pfam" id="PF03459">
    <property type="entry name" value="TOBE"/>
    <property type="match status" value="1"/>
</dbReference>
<dbReference type="NCBIfam" id="TIGR00968">
    <property type="entry name" value="3a0106s01"/>
    <property type="match status" value="1"/>
</dbReference>
<keyword evidence="3" id="KW-0547">Nucleotide-binding</keyword>
<accession>A0AAW9PVW9</accession>
<dbReference type="InterPro" id="IPR005666">
    <property type="entry name" value="Sulph_transpt1"/>
</dbReference>
<dbReference type="GO" id="GO:0015419">
    <property type="term" value="F:ABC-type sulfate transporter activity"/>
    <property type="evidence" value="ECO:0007669"/>
    <property type="project" value="InterPro"/>
</dbReference>
<dbReference type="AlphaFoldDB" id="A0AAW9PVW9"/>
<keyword evidence="4" id="KW-0067">ATP-binding</keyword>
<dbReference type="InterPro" id="IPR027417">
    <property type="entry name" value="P-loop_NTPase"/>
</dbReference>
<dbReference type="GO" id="GO:0016887">
    <property type="term" value="F:ATP hydrolysis activity"/>
    <property type="evidence" value="ECO:0007669"/>
    <property type="project" value="InterPro"/>
</dbReference>
<dbReference type="PANTHER" id="PTHR42781:SF4">
    <property type="entry name" value="SPERMIDINE_PUTRESCINE IMPORT ATP-BINDING PROTEIN POTA"/>
    <property type="match status" value="1"/>
</dbReference>
<dbReference type="GO" id="GO:0043190">
    <property type="term" value="C:ATP-binding cassette (ABC) transporter complex"/>
    <property type="evidence" value="ECO:0007669"/>
    <property type="project" value="InterPro"/>
</dbReference>
<dbReference type="InterPro" id="IPR017871">
    <property type="entry name" value="ABC_transporter-like_CS"/>
</dbReference>
<comment type="caution">
    <text evidence="9">The sequence shown here is derived from an EMBL/GenBank/DDBJ whole genome shotgun (WGS) entry which is preliminary data.</text>
</comment>
<dbReference type="InterPro" id="IPR003439">
    <property type="entry name" value="ABC_transporter-like_ATP-bd"/>
</dbReference>
<feature type="domain" description="ABC transporter" evidence="8">
    <location>
        <begin position="3"/>
        <end position="233"/>
    </location>
</feature>
<dbReference type="PANTHER" id="PTHR42781">
    <property type="entry name" value="SPERMIDINE/PUTRESCINE IMPORT ATP-BINDING PROTEIN POTA"/>
    <property type="match status" value="1"/>
</dbReference>
<dbReference type="SUPFAM" id="SSF52540">
    <property type="entry name" value="P-loop containing nucleoside triphosphate hydrolases"/>
    <property type="match status" value="1"/>
</dbReference>
<organism evidence="9 10">
    <name type="scientific">Tumidithrix elongata BACA0141</name>
    <dbReference type="NCBI Taxonomy" id="2716417"/>
    <lineage>
        <taxon>Bacteria</taxon>
        <taxon>Bacillati</taxon>
        <taxon>Cyanobacteriota</taxon>
        <taxon>Cyanophyceae</taxon>
        <taxon>Pseudanabaenales</taxon>
        <taxon>Pseudanabaenaceae</taxon>
        <taxon>Tumidithrix</taxon>
        <taxon>Tumidithrix elongata</taxon>
    </lineage>
</organism>
<evidence type="ECO:0000259" key="8">
    <source>
        <dbReference type="PROSITE" id="PS50893"/>
    </source>
</evidence>
<dbReference type="SUPFAM" id="SSF50331">
    <property type="entry name" value="MOP-like"/>
    <property type="match status" value="1"/>
</dbReference>
<evidence type="ECO:0000256" key="7">
    <source>
        <dbReference type="ARBA" id="ARBA00066388"/>
    </source>
</evidence>
<keyword evidence="10" id="KW-1185">Reference proteome</keyword>
<dbReference type="SMART" id="SM00382">
    <property type="entry name" value="AAA"/>
    <property type="match status" value="1"/>
</dbReference>
<dbReference type="GO" id="GO:0015418">
    <property type="term" value="F:ABC-type quaternary ammonium compound transporting activity"/>
    <property type="evidence" value="ECO:0007669"/>
    <property type="project" value="UniProtKB-EC"/>
</dbReference>
<dbReference type="EC" id="7.6.2.9" evidence="7"/>
<evidence type="ECO:0000256" key="3">
    <source>
        <dbReference type="ARBA" id="ARBA00022741"/>
    </source>
</evidence>
<dbReference type="GO" id="GO:0005524">
    <property type="term" value="F:ATP binding"/>
    <property type="evidence" value="ECO:0007669"/>
    <property type="project" value="UniProtKB-KW"/>
</dbReference>
<dbReference type="EMBL" id="JAZBJZ010000032">
    <property type="protein sequence ID" value="MEE3717092.1"/>
    <property type="molecule type" value="Genomic_DNA"/>
</dbReference>
<proteinExistence type="predicted"/>
<dbReference type="InterPro" id="IPR005116">
    <property type="entry name" value="Transp-assoc_OB_typ1"/>
</dbReference>
<keyword evidence="2" id="KW-0813">Transport</keyword>
<evidence type="ECO:0000256" key="6">
    <source>
        <dbReference type="ARBA" id="ARBA00023032"/>
    </source>
</evidence>
<reference evidence="9" key="1">
    <citation type="submission" date="2024-01" db="EMBL/GenBank/DDBJ databases">
        <title>Bank of Algae and Cyanobacteria of the Azores (BACA) strain genomes.</title>
        <authorList>
            <person name="Luz R."/>
            <person name="Cordeiro R."/>
            <person name="Fonseca A."/>
            <person name="Goncalves V."/>
        </authorList>
    </citation>
    <scope>NUCLEOTIDE SEQUENCE</scope>
    <source>
        <strain evidence="9">BACA0141</strain>
    </source>
</reference>
<evidence type="ECO:0000256" key="5">
    <source>
        <dbReference type="ARBA" id="ARBA00022967"/>
    </source>
</evidence>
<evidence type="ECO:0000256" key="2">
    <source>
        <dbReference type="ARBA" id="ARBA00022448"/>
    </source>
</evidence>
<dbReference type="PROSITE" id="PS00211">
    <property type="entry name" value="ABC_TRANSPORTER_1"/>
    <property type="match status" value="1"/>
</dbReference>
<dbReference type="Gene3D" id="3.40.50.300">
    <property type="entry name" value="P-loop containing nucleotide triphosphate hydrolases"/>
    <property type="match status" value="1"/>
</dbReference>
<dbReference type="Proteomes" id="UP001333818">
    <property type="component" value="Unassembled WGS sequence"/>
</dbReference>
<dbReference type="InterPro" id="IPR003593">
    <property type="entry name" value="AAA+_ATPase"/>
</dbReference>
<comment type="subcellular location">
    <subcellularLocation>
        <location evidence="1">Cell inner membrane</location>
        <topology evidence="1">Peripheral membrane protein</topology>
    </subcellularLocation>
</comment>
<evidence type="ECO:0000256" key="4">
    <source>
        <dbReference type="ARBA" id="ARBA00022840"/>
    </source>
</evidence>
<dbReference type="PROSITE" id="PS50893">
    <property type="entry name" value="ABC_TRANSPORTER_2"/>
    <property type="match status" value="1"/>
</dbReference>
<evidence type="ECO:0000313" key="10">
    <source>
        <dbReference type="Proteomes" id="UP001333818"/>
    </source>
</evidence>
<dbReference type="InterPro" id="IPR050093">
    <property type="entry name" value="ABC_SmlMolc_Importer"/>
</dbReference>
<dbReference type="CDD" id="cd03296">
    <property type="entry name" value="ABC_CysA_sulfate_importer"/>
    <property type="match status" value="1"/>
</dbReference>
<dbReference type="InterPro" id="IPR008995">
    <property type="entry name" value="Mo/tungstate-bd_C_term_dom"/>
</dbReference>
<evidence type="ECO:0000313" key="9">
    <source>
        <dbReference type="EMBL" id="MEE3717092.1"/>
    </source>
</evidence>